<evidence type="ECO:0000313" key="3">
    <source>
        <dbReference type="EMBL" id="MBA8796119.1"/>
    </source>
</evidence>
<evidence type="ECO:0000256" key="1">
    <source>
        <dbReference type="SAM" id="MobiDB-lite"/>
    </source>
</evidence>
<proteinExistence type="predicted"/>
<feature type="region of interest" description="Disordered" evidence="1">
    <location>
        <begin position="125"/>
        <end position="157"/>
    </location>
</feature>
<sequence>MSQPPYGYVPPTPVPAVWSVVAPPHRSSTAHVVIAWVLAVGTALYLLPWAVAATRNKRNVVAIALINLFLGWSLVGWVAALVMACLNDDRPAHGPVLVAALPPQPALPQYGIAPAPPALYGPNQLHQSSPTWSAATPPRLDQRPVPEPPVGYWPPTV</sequence>
<feature type="compositionally biased region" description="Polar residues" evidence="1">
    <location>
        <begin position="125"/>
        <end position="134"/>
    </location>
</feature>
<keyword evidence="2" id="KW-0812">Transmembrane</keyword>
<feature type="transmembrane region" description="Helical" evidence="2">
    <location>
        <begin position="60"/>
        <end position="83"/>
    </location>
</feature>
<comment type="caution">
    <text evidence="3">The sequence shown here is derived from an EMBL/GenBank/DDBJ whole genome shotgun (WGS) entry which is preliminary data.</text>
</comment>
<accession>A0A7W3IVT0</accession>
<evidence type="ECO:0000256" key="2">
    <source>
        <dbReference type="SAM" id="Phobius"/>
    </source>
</evidence>
<name>A0A7W3IVT0_9ACTN</name>
<dbReference type="AlphaFoldDB" id="A0A7W3IVT0"/>
<dbReference type="Proteomes" id="UP000523079">
    <property type="component" value="Unassembled WGS sequence"/>
</dbReference>
<organism evidence="3 4">
    <name type="scientific">Microlunatus kandeliicorticis</name>
    <dbReference type="NCBI Taxonomy" id="1759536"/>
    <lineage>
        <taxon>Bacteria</taxon>
        <taxon>Bacillati</taxon>
        <taxon>Actinomycetota</taxon>
        <taxon>Actinomycetes</taxon>
        <taxon>Propionibacteriales</taxon>
        <taxon>Propionibacteriaceae</taxon>
        <taxon>Microlunatus</taxon>
    </lineage>
</organism>
<gene>
    <name evidence="3" type="ORF">FHX74_003760</name>
</gene>
<feature type="compositionally biased region" description="Pro residues" evidence="1">
    <location>
        <begin position="145"/>
        <end position="157"/>
    </location>
</feature>
<keyword evidence="2" id="KW-0472">Membrane</keyword>
<dbReference type="InterPro" id="IPR016410">
    <property type="entry name" value="Phage_imm"/>
</dbReference>
<evidence type="ECO:0008006" key="5">
    <source>
        <dbReference type="Google" id="ProtNLM"/>
    </source>
</evidence>
<protein>
    <recommendedName>
        <fullName evidence="5">Superinfection immunity protein</fullName>
    </recommendedName>
</protein>
<dbReference type="RefSeq" id="WP_220484159.1">
    <property type="nucleotide sequence ID" value="NZ_JACGWT010000006.1"/>
</dbReference>
<dbReference type="Pfam" id="PF14373">
    <property type="entry name" value="Imm_superinfect"/>
    <property type="match status" value="1"/>
</dbReference>
<reference evidence="3 4" key="1">
    <citation type="submission" date="2020-07" db="EMBL/GenBank/DDBJ databases">
        <title>Sequencing the genomes of 1000 actinobacteria strains.</title>
        <authorList>
            <person name="Klenk H.-P."/>
        </authorList>
    </citation>
    <scope>NUCLEOTIDE SEQUENCE [LARGE SCALE GENOMIC DNA]</scope>
    <source>
        <strain evidence="3 4">DSM 100723</strain>
    </source>
</reference>
<dbReference type="EMBL" id="JACGWT010000006">
    <property type="protein sequence ID" value="MBA8796119.1"/>
    <property type="molecule type" value="Genomic_DNA"/>
</dbReference>
<feature type="transmembrane region" description="Helical" evidence="2">
    <location>
        <begin position="33"/>
        <end position="53"/>
    </location>
</feature>
<keyword evidence="2" id="KW-1133">Transmembrane helix</keyword>
<keyword evidence="4" id="KW-1185">Reference proteome</keyword>
<evidence type="ECO:0000313" key="4">
    <source>
        <dbReference type="Proteomes" id="UP000523079"/>
    </source>
</evidence>